<proteinExistence type="predicted"/>
<organism evidence="1 2">
    <name type="scientific">Trapa natans</name>
    <name type="common">Water chestnut</name>
    <dbReference type="NCBI Taxonomy" id="22666"/>
    <lineage>
        <taxon>Eukaryota</taxon>
        <taxon>Viridiplantae</taxon>
        <taxon>Streptophyta</taxon>
        <taxon>Embryophyta</taxon>
        <taxon>Tracheophyta</taxon>
        <taxon>Spermatophyta</taxon>
        <taxon>Magnoliopsida</taxon>
        <taxon>eudicotyledons</taxon>
        <taxon>Gunneridae</taxon>
        <taxon>Pentapetalae</taxon>
        <taxon>rosids</taxon>
        <taxon>malvids</taxon>
        <taxon>Myrtales</taxon>
        <taxon>Lythraceae</taxon>
        <taxon>Trapa</taxon>
    </lineage>
</organism>
<comment type="caution">
    <text evidence="1">The sequence shown here is derived from an EMBL/GenBank/DDBJ whole genome shotgun (WGS) entry which is preliminary data.</text>
</comment>
<gene>
    <name evidence="1" type="ORF">SAY86_016866</name>
</gene>
<reference evidence="1 2" key="1">
    <citation type="journal article" date="2023" name="Hortic Res">
        <title>Pangenome of water caltrop reveals structural variations and asymmetric subgenome divergence after allopolyploidization.</title>
        <authorList>
            <person name="Zhang X."/>
            <person name="Chen Y."/>
            <person name="Wang L."/>
            <person name="Yuan Y."/>
            <person name="Fang M."/>
            <person name="Shi L."/>
            <person name="Lu R."/>
            <person name="Comes H.P."/>
            <person name="Ma Y."/>
            <person name="Chen Y."/>
            <person name="Huang G."/>
            <person name="Zhou Y."/>
            <person name="Zheng Z."/>
            <person name="Qiu Y."/>
        </authorList>
    </citation>
    <scope>NUCLEOTIDE SEQUENCE [LARGE SCALE GENOMIC DNA]</scope>
    <source>
        <strain evidence="1">F231</strain>
    </source>
</reference>
<accession>A0AAN7M0I8</accession>
<dbReference type="PANTHER" id="PTHR33924">
    <property type="entry name" value="CATION-TRANSPORTING ATPASE"/>
    <property type="match status" value="1"/>
</dbReference>
<dbReference type="EMBL" id="JAXQNO010000010">
    <property type="protein sequence ID" value="KAK4789562.1"/>
    <property type="molecule type" value="Genomic_DNA"/>
</dbReference>
<keyword evidence="2" id="KW-1185">Reference proteome</keyword>
<evidence type="ECO:0000313" key="2">
    <source>
        <dbReference type="Proteomes" id="UP001346149"/>
    </source>
</evidence>
<dbReference type="Proteomes" id="UP001346149">
    <property type="component" value="Unassembled WGS sequence"/>
</dbReference>
<dbReference type="AlphaFoldDB" id="A0AAN7M0I8"/>
<protein>
    <submittedName>
        <fullName evidence="1">Uncharacterized protein</fullName>
    </submittedName>
</protein>
<feature type="non-terminal residue" evidence="1">
    <location>
        <position position="1"/>
    </location>
</feature>
<name>A0AAN7M0I8_TRANT</name>
<evidence type="ECO:0000313" key="1">
    <source>
        <dbReference type="EMBL" id="KAK4789562.1"/>
    </source>
</evidence>
<dbReference type="PANTHER" id="PTHR33924:SF1">
    <property type="entry name" value="DNA-DIRECTED RNA POLYMERASE SUBUNIT BETA"/>
    <property type="match status" value="1"/>
</dbReference>
<sequence>NKFGSIEWLRLPSNLNGSSLELQSCKFLKDSDNHCTSQTNDPLNRCSCSFCLKVAYIWSDLHCQDINGRINALRKSQKEASILAQKFRKEKDMEAIVSHSTIKHSELVSNLFNQWRSLFLHMEGSLAQETNQLRADHMTLRDLGQKCKNGS</sequence>